<dbReference type="InterPro" id="IPR000297">
    <property type="entry name" value="PPIase_PpiC"/>
</dbReference>
<dbReference type="EC" id="5.2.1.8" evidence="3"/>
<protein>
    <submittedName>
        <fullName evidence="3">Foldase protein prsA 3</fullName>
        <ecNumber evidence="3">5.2.1.8</ecNumber>
    </submittedName>
</protein>
<evidence type="ECO:0000313" key="3">
    <source>
        <dbReference type="EMBL" id="SUV52780.1"/>
    </source>
</evidence>
<accession>A0A380ZYY5</accession>
<dbReference type="Gene3D" id="1.10.4030.10">
    <property type="entry name" value="Porin chaperone SurA, peptide-binding domain"/>
    <property type="match status" value="1"/>
</dbReference>
<dbReference type="Gene3D" id="3.10.50.40">
    <property type="match status" value="2"/>
</dbReference>
<evidence type="ECO:0000313" key="4">
    <source>
        <dbReference type="Proteomes" id="UP000255515"/>
    </source>
</evidence>
<dbReference type="SUPFAM" id="SSF54534">
    <property type="entry name" value="FKBP-like"/>
    <property type="match status" value="2"/>
</dbReference>
<dbReference type="PANTHER" id="PTHR47245">
    <property type="entry name" value="PEPTIDYLPROLYL ISOMERASE"/>
    <property type="match status" value="1"/>
</dbReference>
<gene>
    <name evidence="3" type="primary">prsA3</name>
    <name evidence="3" type="ORF">NCTC11661_01924</name>
</gene>
<dbReference type="PANTHER" id="PTHR47245:SF2">
    <property type="entry name" value="PEPTIDYL-PROLYL CIS-TRANS ISOMERASE HP_0175-RELATED"/>
    <property type="match status" value="1"/>
</dbReference>
<keyword evidence="1 3" id="KW-0413">Isomerase</keyword>
<feature type="domain" description="PpiC" evidence="2">
    <location>
        <begin position="285"/>
        <end position="383"/>
    </location>
</feature>
<dbReference type="InterPro" id="IPR046357">
    <property type="entry name" value="PPIase_dom_sf"/>
</dbReference>
<dbReference type="AlphaFoldDB" id="A0A380ZYY5"/>
<evidence type="ECO:0000259" key="2">
    <source>
        <dbReference type="PROSITE" id="PS50198"/>
    </source>
</evidence>
<dbReference type="InterPro" id="IPR050245">
    <property type="entry name" value="PrsA_foldase"/>
</dbReference>
<dbReference type="PROSITE" id="PS50198">
    <property type="entry name" value="PPIC_PPIASE_2"/>
    <property type="match status" value="2"/>
</dbReference>
<name>A0A380ZYY5_9FLAO</name>
<sequence length="452" mass="51832">MQKSLKQMQKMKLSSLYTLLLLFLVQSFSAQLTKGSFVDGIAAVVGTEVILDSEVNEQLKYIEQQGLEPASKCKVFESVLNNKIIISEAKKDTLIENRSEQIRSIAEQKYNQILSQFPSEKAMLDNYKISTAYEMKRMIEKIDTDQYYAQEKFRRITQGIDATPFEITDFYNNYKEQLPEVKDEVILSQISIFPKLTEAHKKELIDRLNIIRQAILDGESFENQARIYSEDKASAVNGGKMKNITKGQMVKPFEAAALNLEVGQISAPIETEFGFHIIRLDAKKGKNYDASHILLMNTPNDEEIATAKKKLENIRKEIIDGKITFKEAAVKYSDDKRTKYNAGVMTDENGSDRMEKINLDPILGYQVAGLNEGDMTEVFETTVDRKKAVSFVKINTIIPAHQLSLETDYDRLKDLTLKKKQNEMIEKWVKEVFPKVYMNIHPRYQDCHSLLK</sequence>
<keyword evidence="1" id="KW-0697">Rotamase</keyword>
<dbReference type="EMBL" id="UFTJ01000003">
    <property type="protein sequence ID" value="SUV52780.1"/>
    <property type="molecule type" value="Genomic_DNA"/>
</dbReference>
<dbReference type="GO" id="GO:0003755">
    <property type="term" value="F:peptidyl-prolyl cis-trans isomerase activity"/>
    <property type="evidence" value="ECO:0007669"/>
    <property type="project" value="UniProtKB-KW"/>
</dbReference>
<proteinExistence type="predicted"/>
<feature type="domain" description="PpiC" evidence="2">
    <location>
        <begin position="182"/>
        <end position="282"/>
    </location>
</feature>
<dbReference type="Proteomes" id="UP000255515">
    <property type="component" value="Unassembled WGS sequence"/>
</dbReference>
<evidence type="ECO:0000256" key="1">
    <source>
        <dbReference type="PROSITE-ProRule" id="PRU00278"/>
    </source>
</evidence>
<dbReference type="SUPFAM" id="SSF109998">
    <property type="entry name" value="Triger factor/SurA peptide-binding domain-like"/>
    <property type="match status" value="1"/>
</dbReference>
<organism evidence="3 4">
    <name type="scientific">Bergeyella zoohelcum</name>
    <dbReference type="NCBI Taxonomy" id="1015"/>
    <lineage>
        <taxon>Bacteria</taxon>
        <taxon>Pseudomonadati</taxon>
        <taxon>Bacteroidota</taxon>
        <taxon>Flavobacteriia</taxon>
        <taxon>Flavobacteriales</taxon>
        <taxon>Weeksellaceae</taxon>
        <taxon>Bergeyella</taxon>
    </lineage>
</organism>
<dbReference type="InterPro" id="IPR027304">
    <property type="entry name" value="Trigger_fact/SurA_dom_sf"/>
</dbReference>
<reference evidence="3 4" key="1">
    <citation type="submission" date="2018-06" db="EMBL/GenBank/DDBJ databases">
        <authorList>
            <consortium name="Pathogen Informatics"/>
            <person name="Doyle S."/>
        </authorList>
    </citation>
    <scope>NUCLEOTIDE SEQUENCE [LARGE SCALE GENOMIC DNA]</scope>
    <source>
        <strain evidence="3 4">NCTC11661</strain>
    </source>
</reference>
<dbReference type="Pfam" id="PF00639">
    <property type="entry name" value="Rotamase"/>
    <property type="match status" value="2"/>
</dbReference>